<dbReference type="Proteomes" id="UP001058860">
    <property type="component" value="Chromosome"/>
</dbReference>
<protein>
    <submittedName>
        <fullName evidence="3">Uncharacterized protein</fullName>
    </submittedName>
</protein>
<reference evidence="4" key="1">
    <citation type="submission" date="2021-11" db="EMBL/GenBank/DDBJ databases">
        <title>Cultivation dependent microbiological survey of springs from the worlds oldest radium mine currently devoted to the extraction of radon-saturated water.</title>
        <authorList>
            <person name="Kapinusova G."/>
            <person name="Smrhova T."/>
            <person name="Strejcek M."/>
            <person name="Suman J."/>
            <person name="Jani K."/>
            <person name="Pajer P."/>
            <person name="Uhlik O."/>
        </authorList>
    </citation>
    <scope>NUCLEOTIDE SEQUENCE [LARGE SCALE GENOMIC DNA]</scope>
    <source>
        <strain evidence="4">J379</strain>
    </source>
</reference>
<sequence>MRFAEFLKATVLLCAGAASALALVAVLAAGNQQVEARFTIFIAAWWVGAALIGAWLGRRAEATPPIARLLGTARSSHSLPELHPGRMLLNRLWPLVATTILGIGLAFLAPQIPGIAAGFSIIWALAWRRQHRAVIAIEQRDGVEFYVERTPPGRPMQLVRVPGMKRDLSTVNGTGGASV</sequence>
<proteinExistence type="predicted"/>
<name>A0ABY5PIY4_9ACTN</name>
<keyword evidence="1" id="KW-0472">Membrane</keyword>
<feature type="chain" id="PRO_5045622138" evidence="2">
    <location>
        <begin position="23"/>
        <end position="179"/>
    </location>
</feature>
<feature type="transmembrane region" description="Helical" evidence="1">
    <location>
        <begin position="38"/>
        <end position="56"/>
    </location>
</feature>
<keyword evidence="2" id="KW-0732">Signal</keyword>
<dbReference type="EMBL" id="CP088295">
    <property type="protein sequence ID" value="UUY04385.1"/>
    <property type="molecule type" value="Genomic_DNA"/>
</dbReference>
<dbReference type="RefSeq" id="WP_353864873.1">
    <property type="nucleotide sequence ID" value="NZ_CP088295.1"/>
</dbReference>
<accession>A0ABY5PIY4</accession>
<gene>
    <name evidence="3" type="ORF">LRS13_02315</name>
</gene>
<feature type="signal peptide" evidence="2">
    <location>
        <begin position="1"/>
        <end position="22"/>
    </location>
</feature>
<keyword evidence="4" id="KW-1185">Reference proteome</keyword>
<feature type="transmembrane region" description="Helical" evidence="1">
    <location>
        <begin position="92"/>
        <end position="125"/>
    </location>
</feature>
<keyword evidence="1" id="KW-1133">Transmembrane helix</keyword>
<evidence type="ECO:0000256" key="1">
    <source>
        <dbReference type="SAM" id="Phobius"/>
    </source>
</evidence>
<keyword evidence="1" id="KW-0812">Transmembrane</keyword>
<organism evidence="3 4">
    <name type="scientific">Svornostia abyssi</name>
    <dbReference type="NCBI Taxonomy" id="2898438"/>
    <lineage>
        <taxon>Bacteria</taxon>
        <taxon>Bacillati</taxon>
        <taxon>Actinomycetota</taxon>
        <taxon>Thermoleophilia</taxon>
        <taxon>Solirubrobacterales</taxon>
        <taxon>Baekduiaceae</taxon>
        <taxon>Svornostia</taxon>
    </lineage>
</organism>
<evidence type="ECO:0000313" key="3">
    <source>
        <dbReference type="EMBL" id="UUY04385.1"/>
    </source>
</evidence>
<evidence type="ECO:0000256" key="2">
    <source>
        <dbReference type="SAM" id="SignalP"/>
    </source>
</evidence>
<evidence type="ECO:0000313" key="4">
    <source>
        <dbReference type="Proteomes" id="UP001058860"/>
    </source>
</evidence>